<proteinExistence type="predicted"/>
<organism evidence="1">
    <name type="scientific">Anguilla anguilla</name>
    <name type="common">European freshwater eel</name>
    <name type="synonym">Muraena anguilla</name>
    <dbReference type="NCBI Taxonomy" id="7936"/>
    <lineage>
        <taxon>Eukaryota</taxon>
        <taxon>Metazoa</taxon>
        <taxon>Chordata</taxon>
        <taxon>Craniata</taxon>
        <taxon>Vertebrata</taxon>
        <taxon>Euteleostomi</taxon>
        <taxon>Actinopterygii</taxon>
        <taxon>Neopterygii</taxon>
        <taxon>Teleostei</taxon>
        <taxon>Anguilliformes</taxon>
        <taxon>Anguillidae</taxon>
        <taxon>Anguilla</taxon>
    </lineage>
</organism>
<reference evidence="1" key="1">
    <citation type="submission" date="2014-11" db="EMBL/GenBank/DDBJ databases">
        <authorList>
            <person name="Amaro Gonzalez C."/>
        </authorList>
    </citation>
    <scope>NUCLEOTIDE SEQUENCE</scope>
</reference>
<name>A0A0E9XAX4_ANGAN</name>
<protein>
    <submittedName>
        <fullName evidence="1">Uncharacterized protein</fullName>
    </submittedName>
</protein>
<reference evidence="1" key="2">
    <citation type="journal article" date="2015" name="Fish Shellfish Immunol.">
        <title>Early steps in the European eel (Anguilla anguilla)-Vibrio vulnificus interaction in the gills: Role of the RtxA13 toxin.</title>
        <authorList>
            <person name="Callol A."/>
            <person name="Pajuelo D."/>
            <person name="Ebbesson L."/>
            <person name="Teles M."/>
            <person name="MacKenzie S."/>
            <person name="Amaro C."/>
        </authorList>
    </citation>
    <scope>NUCLEOTIDE SEQUENCE</scope>
</reference>
<evidence type="ECO:0000313" key="1">
    <source>
        <dbReference type="EMBL" id="JAH99897.1"/>
    </source>
</evidence>
<dbReference type="EMBL" id="GBXM01008680">
    <property type="protein sequence ID" value="JAH99897.1"/>
    <property type="molecule type" value="Transcribed_RNA"/>
</dbReference>
<dbReference type="AlphaFoldDB" id="A0A0E9XAX4"/>
<accession>A0A0E9XAX4</accession>
<sequence>MLARPENAYQIDRLANLTSC</sequence>